<dbReference type="AlphaFoldDB" id="A0A8X6M6B0"/>
<dbReference type="Pfam" id="PF03184">
    <property type="entry name" value="DDE_1"/>
    <property type="match status" value="1"/>
</dbReference>
<reference evidence="3" key="1">
    <citation type="submission" date="2020-08" db="EMBL/GenBank/DDBJ databases">
        <title>Multicomponent nature underlies the extraordinary mechanical properties of spider dragline silk.</title>
        <authorList>
            <person name="Kono N."/>
            <person name="Nakamura H."/>
            <person name="Mori M."/>
            <person name="Yoshida Y."/>
            <person name="Ohtoshi R."/>
            <person name="Malay A.D."/>
            <person name="Moran D.A.P."/>
            <person name="Tomita M."/>
            <person name="Numata K."/>
            <person name="Arakawa K."/>
        </authorList>
    </citation>
    <scope>NUCLEOTIDE SEQUENCE</scope>
</reference>
<keyword evidence="4" id="KW-1185">Reference proteome</keyword>
<name>A0A8X6M6B0_9ARAC</name>
<gene>
    <name evidence="3" type="primary">JRKL</name>
    <name evidence="3" type="ORF">TNIN_464471</name>
</gene>
<accession>A0A8X6M6B0</accession>
<sequence>MVCANASGTHTLPLLVIGKSKKPCYFKNVSCHPTLYKVQKSAWMNSTLFSEWYSKDFIPNVKKLREREGKTGRVLLILNNAPCHPPDEILNAIYDNLSVMYLPPNITPSGGSPSLEGDTKDADDDNEDTQYLHWIDDEISNFIDEDNEG</sequence>
<dbReference type="OrthoDB" id="7958076at2759"/>
<organism evidence="3 4">
    <name type="scientific">Trichonephila inaurata madagascariensis</name>
    <dbReference type="NCBI Taxonomy" id="2747483"/>
    <lineage>
        <taxon>Eukaryota</taxon>
        <taxon>Metazoa</taxon>
        <taxon>Ecdysozoa</taxon>
        <taxon>Arthropoda</taxon>
        <taxon>Chelicerata</taxon>
        <taxon>Arachnida</taxon>
        <taxon>Araneae</taxon>
        <taxon>Araneomorphae</taxon>
        <taxon>Entelegynae</taxon>
        <taxon>Araneoidea</taxon>
        <taxon>Nephilidae</taxon>
        <taxon>Trichonephila</taxon>
        <taxon>Trichonephila inaurata</taxon>
    </lineage>
</organism>
<comment type="caution">
    <text evidence="3">The sequence shown here is derived from an EMBL/GenBank/DDBJ whole genome shotgun (WGS) entry which is preliminary data.</text>
</comment>
<evidence type="ECO:0000313" key="4">
    <source>
        <dbReference type="Proteomes" id="UP000886998"/>
    </source>
</evidence>
<protein>
    <submittedName>
        <fullName evidence="3">Jerky protein homolog-like</fullName>
    </submittedName>
</protein>
<dbReference type="GO" id="GO:0003677">
    <property type="term" value="F:DNA binding"/>
    <property type="evidence" value="ECO:0007669"/>
    <property type="project" value="TreeGrafter"/>
</dbReference>
<dbReference type="InterPro" id="IPR050863">
    <property type="entry name" value="CenT-Element_Derived"/>
</dbReference>
<dbReference type="EMBL" id="BMAV01024235">
    <property type="protein sequence ID" value="GFS31328.1"/>
    <property type="molecule type" value="Genomic_DNA"/>
</dbReference>
<dbReference type="Proteomes" id="UP000886998">
    <property type="component" value="Unassembled WGS sequence"/>
</dbReference>
<feature type="region of interest" description="Disordered" evidence="1">
    <location>
        <begin position="107"/>
        <end position="128"/>
    </location>
</feature>
<dbReference type="GO" id="GO:0005634">
    <property type="term" value="C:nucleus"/>
    <property type="evidence" value="ECO:0007669"/>
    <property type="project" value="TreeGrafter"/>
</dbReference>
<evidence type="ECO:0000313" key="3">
    <source>
        <dbReference type="EMBL" id="GFS31328.1"/>
    </source>
</evidence>
<proteinExistence type="predicted"/>
<feature type="domain" description="DDE-1" evidence="2">
    <location>
        <begin position="1"/>
        <end position="107"/>
    </location>
</feature>
<dbReference type="InterPro" id="IPR004875">
    <property type="entry name" value="DDE_SF_endonuclease_dom"/>
</dbReference>
<evidence type="ECO:0000256" key="1">
    <source>
        <dbReference type="SAM" id="MobiDB-lite"/>
    </source>
</evidence>
<dbReference type="PANTHER" id="PTHR19303:SF75">
    <property type="entry name" value="HTH CENPB-TYPE DOMAIN-CONTAINING PROTEIN"/>
    <property type="match status" value="1"/>
</dbReference>
<dbReference type="PANTHER" id="PTHR19303">
    <property type="entry name" value="TRANSPOSON"/>
    <property type="match status" value="1"/>
</dbReference>
<evidence type="ECO:0000259" key="2">
    <source>
        <dbReference type="Pfam" id="PF03184"/>
    </source>
</evidence>